<feature type="binding site" evidence="11">
    <location>
        <position position="245"/>
    </location>
    <ligand>
        <name>substrate</name>
    </ligand>
</feature>
<dbReference type="Pfam" id="PF01979">
    <property type="entry name" value="Amidohydro_1"/>
    <property type="match status" value="1"/>
</dbReference>
<feature type="binding site" evidence="11">
    <location>
        <position position="221"/>
    </location>
    <ligand>
        <name>substrate</name>
    </ligand>
</feature>
<evidence type="ECO:0000256" key="7">
    <source>
        <dbReference type="ARBA" id="ARBA00047647"/>
    </source>
</evidence>
<feature type="binding site" evidence="12">
    <location>
        <position position="210"/>
    </location>
    <ligand>
        <name>Zn(2+)</name>
        <dbReference type="ChEBI" id="CHEBI:29105"/>
    </ligand>
</feature>
<dbReference type="InterPro" id="IPR032466">
    <property type="entry name" value="Metal_Hydrolase"/>
</dbReference>
<feature type="binding site" evidence="11">
    <location>
        <begin position="213"/>
        <end position="214"/>
    </location>
    <ligand>
        <name>substrate</name>
    </ligand>
</feature>
<dbReference type="Proteomes" id="UP001139157">
    <property type="component" value="Unassembled WGS sequence"/>
</dbReference>
<evidence type="ECO:0000256" key="1">
    <source>
        <dbReference type="ARBA" id="ARBA00010716"/>
    </source>
</evidence>
<evidence type="ECO:0000256" key="8">
    <source>
        <dbReference type="ARBA" id="ARBA00060590"/>
    </source>
</evidence>
<evidence type="ECO:0000256" key="9">
    <source>
        <dbReference type="PIRNR" id="PIRNR038994"/>
    </source>
</evidence>
<organism evidence="14 15">
    <name type="scientific">Nocardia pulmonis</name>
    <dbReference type="NCBI Taxonomy" id="2951408"/>
    <lineage>
        <taxon>Bacteria</taxon>
        <taxon>Bacillati</taxon>
        <taxon>Actinomycetota</taxon>
        <taxon>Actinomycetes</taxon>
        <taxon>Mycobacteriales</taxon>
        <taxon>Nocardiaceae</taxon>
        <taxon>Nocardia</taxon>
    </lineage>
</organism>
<sequence length="393" mass="40215">MMLISAGTIVLDGRICRPGWIEIEGARISACGTGTAPRRPDIDLPDGIVVPGFVDMHVHGGGGASYSDGTVAAIEESARFHLGHGTTTTVASLVTAAPEDLLRTVALLADRVGGGTLAGIHLEGPWLSPARRGAHAENQLRDPDRAEIDALLAAGRGGIRMVTIAPEVPGAAAAIERLKDANVVVAVGHTDATYEQTRAAIEAGATVGTHVFNAMRPLHHREPGPALALLEDPRVTVELIADGVHIHPALLRDLVRRTGSERIALVTDAMAAAGTPDGRYRLGPVDVTVTCGVAHVTGTSTIAGSTATMDAMFRAAVAAAGTDLDAALTAAVRMTSANPARALGLGEVGVLRAGMRADLVALDADLGLIGVVHGGRLVSPAPLGRNGFEAAVH</sequence>
<evidence type="ECO:0000256" key="10">
    <source>
        <dbReference type="PIRSR" id="PIRSR038994-1"/>
    </source>
</evidence>
<dbReference type="FunFam" id="3.20.20.140:FF:000004">
    <property type="entry name" value="N-acetylglucosamine-6-phosphate deacetylase"/>
    <property type="match status" value="1"/>
</dbReference>
<dbReference type="AlphaFoldDB" id="A0A9X2IX16"/>
<dbReference type="GO" id="GO:0008448">
    <property type="term" value="F:N-acetylglucosamine-6-phosphate deacetylase activity"/>
    <property type="evidence" value="ECO:0007669"/>
    <property type="project" value="UniProtKB-EC"/>
</dbReference>
<dbReference type="InterPro" id="IPR006680">
    <property type="entry name" value="Amidohydro-rel"/>
</dbReference>
<keyword evidence="15" id="KW-1185">Reference proteome</keyword>
<dbReference type="SUPFAM" id="SSF51556">
    <property type="entry name" value="Metallo-dependent hydrolases"/>
    <property type="match status" value="1"/>
</dbReference>
<comment type="cofactor">
    <cofactor evidence="12">
        <name>a divalent metal cation</name>
        <dbReference type="ChEBI" id="CHEBI:60240"/>
    </cofactor>
    <text evidence="12">Binds 1 divalent metal cation per subunit.</text>
</comment>
<feature type="binding site" evidence="11">
    <location>
        <position position="134"/>
    </location>
    <ligand>
        <name>substrate</name>
    </ligand>
</feature>
<feature type="binding site" evidence="12">
    <location>
        <position position="189"/>
    </location>
    <ligand>
        <name>Zn(2+)</name>
        <dbReference type="ChEBI" id="CHEBI:29105"/>
    </ligand>
</feature>
<keyword evidence="6 9" id="KW-0119">Carbohydrate metabolism</keyword>
<evidence type="ECO:0000256" key="4">
    <source>
        <dbReference type="ARBA" id="ARBA00022723"/>
    </source>
</evidence>
<dbReference type="Gene3D" id="3.20.20.140">
    <property type="entry name" value="Metal-dependent hydrolases"/>
    <property type="match status" value="1"/>
</dbReference>
<evidence type="ECO:0000256" key="2">
    <source>
        <dbReference type="ARBA" id="ARBA00011899"/>
    </source>
</evidence>
<comment type="similarity">
    <text evidence="1 9">Belongs to the metallo-dependent hydrolases superfamily. NagA family.</text>
</comment>
<keyword evidence="4 12" id="KW-0479">Metal-binding</keyword>
<reference evidence="14" key="1">
    <citation type="submission" date="2022-06" db="EMBL/GenBank/DDBJ databases">
        <title>Novel species in genus nocardia.</title>
        <authorList>
            <person name="Li F."/>
        </authorList>
    </citation>
    <scope>NUCLEOTIDE SEQUENCE</scope>
    <source>
        <strain evidence="14">CDC141</strain>
    </source>
</reference>
<comment type="pathway">
    <text evidence="8">Amino-sugar metabolism; N-acetylneuraminate degradation; D-fructose 6-phosphate from N-acetylneuraminate: step 4/5.</text>
</comment>
<dbReference type="GO" id="GO:0006046">
    <property type="term" value="P:N-acetylglucosamine catabolic process"/>
    <property type="evidence" value="ECO:0007669"/>
    <property type="project" value="TreeGrafter"/>
</dbReference>
<gene>
    <name evidence="14" type="primary">nagA</name>
    <name evidence="14" type="ORF">NDR86_11805</name>
</gene>
<dbReference type="RefSeq" id="WP_251911622.1">
    <property type="nucleotide sequence ID" value="NZ_JAMRXG010000004.1"/>
</dbReference>
<dbReference type="GO" id="GO:0046872">
    <property type="term" value="F:metal ion binding"/>
    <property type="evidence" value="ECO:0007669"/>
    <property type="project" value="UniProtKB-KW"/>
</dbReference>
<dbReference type="EMBL" id="JAMRXG010000004">
    <property type="protein sequence ID" value="MCM6774159.1"/>
    <property type="molecule type" value="Genomic_DNA"/>
</dbReference>
<dbReference type="CDD" id="cd00854">
    <property type="entry name" value="NagA"/>
    <property type="match status" value="1"/>
</dbReference>
<dbReference type="SUPFAM" id="SSF51338">
    <property type="entry name" value="Composite domain of metallo-dependent hydrolases"/>
    <property type="match status" value="1"/>
</dbReference>
<protein>
    <recommendedName>
        <fullName evidence="3">N-acetylglucosamine-6-phosphate deacetylase</fullName>
        <ecNumber evidence="2">3.5.1.25</ecNumber>
    </recommendedName>
</protein>
<dbReference type="Gene3D" id="2.30.40.10">
    <property type="entry name" value="Urease, subunit C, domain 1"/>
    <property type="match status" value="1"/>
</dbReference>
<accession>A0A9X2IX16</accession>
<comment type="catalytic activity">
    <reaction evidence="7">
        <text>N-acetyl-D-glucosamine 6-phosphate + H2O = D-glucosamine 6-phosphate + acetate</text>
        <dbReference type="Rhea" id="RHEA:22936"/>
        <dbReference type="ChEBI" id="CHEBI:15377"/>
        <dbReference type="ChEBI" id="CHEBI:30089"/>
        <dbReference type="ChEBI" id="CHEBI:57513"/>
        <dbReference type="ChEBI" id="CHEBI:58725"/>
        <dbReference type="EC" id="3.5.1.25"/>
    </reaction>
</comment>
<dbReference type="NCBIfam" id="TIGR00221">
    <property type="entry name" value="nagA"/>
    <property type="match status" value="1"/>
</dbReference>
<dbReference type="EC" id="3.5.1.25" evidence="2"/>
<dbReference type="InterPro" id="IPR003764">
    <property type="entry name" value="GlcNAc_6-P_deAcase"/>
</dbReference>
<evidence type="ECO:0000313" key="15">
    <source>
        <dbReference type="Proteomes" id="UP001139157"/>
    </source>
</evidence>
<evidence type="ECO:0000313" key="14">
    <source>
        <dbReference type="EMBL" id="MCM6774159.1"/>
    </source>
</evidence>
<evidence type="ECO:0000256" key="12">
    <source>
        <dbReference type="PIRSR" id="PIRSR038994-3"/>
    </source>
</evidence>
<proteinExistence type="inferred from homology"/>
<feature type="binding site" evidence="12">
    <location>
        <position position="123"/>
    </location>
    <ligand>
        <name>Zn(2+)</name>
        <dbReference type="ChEBI" id="CHEBI:29105"/>
    </ligand>
</feature>
<comment type="caution">
    <text evidence="14">The sequence shown here is derived from an EMBL/GenBank/DDBJ whole genome shotgun (WGS) entry which is preliminary data.</text>
</comment>
<evidence type="ECO:0000259" key="13">
    <source>
        <dbReference type="Pfam" id="PF01979"/>
    </source>
</evidence>
<feature type="domain" description="Amidohydrolase-related" evidence="13">
    <location>
        <begin position="48"/>
        <end position="364"/>
    </location>
</feature>
<feature type="binding site" evidence="11">
    <location>
        <begin position="302"/>
        <end position="304"/>
    </location>
    <ligand>
        <name>substrate</name>
    </ligand>
</feature>
<evidence type="ECO:0000256" key="6">
    <source>
        <dbReference type="ARBA" id="ARBA00023277"/>
    </source>
</evidence>
<evidence type="ECO:0000256" key="3">
    <source>
        <dbReference type="ARBA" id="ARBA00018029"/>
    </source>
</evidence>
<dbReference type="InterPro" id="IPR011059">
    <property type="entry name" value="Metal-dep_hydrolase_composite"/>
</dbReference>
<keyword evidence="5 9" id="KW-0378">Hydrolase</keyword>
<feature type="active site" description="Proton donor/acceptor" evidence="10">
    <location>
        <position position="268"/>
    </location>
</feature>
<evidence type="ECO:0000256" key="11">
    <source>
        <dbReference type="PIRSR" id="PIRSR038994-2"/>
    </source>
</evidence>
<name>A0A9X2IX16_9NOCA</name>
<evidence type="ECO:0000256" key="5">
    <source>
        <dbReference type="ARBA" id="ARBA00022801"/>
    </source>
</evidence>
<dbReference type="PANTHER" id="PTHR11113:SF14">
    <property type="entry name" value="N-ACETYLGLUCOSAMINE-6-PHOSPHATE DEACETYLASE"/>
    <property type="match status" value="1"/>
</dbReference>
<dbReference type="PANTHER" id="PTHR11113">
    <property type="entry name" value="N-ACETYLGLUCOSAMINE-6-PHOSPHATE DEACETYLASE"/>
    <property type="match status" value="1"/>
</dbReference>
<dbReference type="PIRSF" id="PIRSF038994">
    <property type="entry name" value="NagA"/>
    <property type="match status" value="1"/>
</dbReference>